<protein>
    <submittedName>
        <fullName evidence="2">Glycerophosphoryl diester phosphodiesterase</fullName>
        <ecNumber evidence="2">3.1.4.46</ecNumber>
    </submittedName>
</protein>
<dbReference type="InterPro" id="IPR017946">
    <property type="entry name" value="PLC-like_Pdiesterase_TIM-brl"/>
</dbReference>
<dbReference type="eggNOG" id="COG0584">
    <property type="taxonomic scope" value="Bacteria"/>
</dbReference>
<dbReference type="HOGENOM" id="CLU_030006_3_5_0"/>
<dbReference type="GO" id="GO:0008889">
    <property type="term" value="F:glycerophosphodiester phosphodiesterase activity"/>
    <property type="evidence" value="ECO:0007669"/>
    <property type="project" value="UniProtKB-EC"/>
</dbReference>
<organism evidence="2 3">
    <name type="scientific">Anaerolinea thermophila (strain DSM 14523 / JCM 11388 / NBRC 100420 / UNI-1)</name>
    <dbReference type="NCBI Taxonomy" id="926569"/>
    <lineage>
        <taxon>Bacteria</taxon>
        <taxon>Bacillati</taxon>
        <taxon>Chloroflexota</taxon>
        <taxon>Anaerolineae</taxon>
        <taxon>Anaerolineales</taxon>
        <taxon>Anaerolineaceae</taxon>
        <taxon>Anaerolinea</taxon>
    </lineage>
</organism>
<dbReference type="STRING" id="926569.ANT_13360"/>
<dbReference type="PANTHER" id="PTHR46211:SF14">
    <property type="entry name" value="GLYCEROPHOSPHODIESTER PHOSPHODIESTERASE"/>
    <property type="match status" value="1"/>
</dbReference>
<dbReference type="InterPro" id="IPR030395">
    <property type="entry name" value="GP_PDE_dom"/>
</dbReference>
<dbReference type="InParanoid" id="E8N4K4"/>
<feature type="domain" description="GP-PDE" evidence="1">
    <location>
        <begin position="10"/>
        <end position="248"/>
    </location>
</feature>
<name>E8N4K4_ANATU</name>
<accession>E8N4K4</accession>
<keyword evidence="3" id="KW-1185">Reference proteome</keyword>
<dbReference type="Proteomes" id="UP000008922">
    <property type="component" value="Chromosome"/>
</dbReference>
<dbReference type="PANTHER" id="PTHR46211">
    <property type="entry name" value="GLYCEROPHOSPHORYL DIESTER PHOSPHODIESTERASE"/>
    <property type="match status" value="1"/>
</dbReference>
<evidence type="ECO:0000313" key="3">
    <source>
        <dbReference type="Proteomes" id="UP000008922"/>
    </source>
</evidence>
<dbReference type="Gene3D" id="3.20.20.190">
    <property type="entry name" value="Phosphatidylinositol (PI) phosphodiesterase"/>
    <property type="match status" value="1"/>
</dbReference>
<sequence length="250" mass="28003">MNEFRLRHETLIIAHRGASAYAPENTLAAFRLAIEQGADAIELDAKLSADGHVVVIHDPTVDRTTNGKGWVHRLTLAELKNLDAGRFFSAKFSGEPIPTLEEVFVEIAPSLLVNVELTNYASPTDALVEKVCHLVKKYHLEDRVLFSSFHPLNLIRARQILPEVPVALLALEGRGGWWARSFVMRGLSPEFLHPYYTDATALFIQKQHQKGRRINVWTVNQVNAMQELVQNGVDGLITDDPLLAREVLGR</sequence>
<proteinExistence type="predicted"/>
<dbReference type="SUPFAM" id="SSF51695">
    <property type="entry name" value="PLC-like phosphodiesterases"/>
    <property type="match status" value="1"/>
</dbReference>
<evidence type="ECO:0000313" key="2">
    <source>
        <dbReference type="EMBL" id="BAJ63368.1"/>
    </source>
</evidence>
<dbReference type="Pfam" id="PF03009">
    <property type="entry name" value="GDPD"/>
    <property type="match status" value="1"/>
</dbReference>
<dbReference type="OrthoDB" id="384721at2"/>
<dbReference type="EMBL" id="AP012029">
    <property type="protein sequence ID" value="BAJ63368.1"/>
    <property type="molecule type" value="Genomic_DNA"/>
</dbReference>
<reference evidence="2 3" key="1">
    <citation type="submission" date="2010-12" db="EMBL/GenBank/DDBJ databases">
        <title>Whole genome sequence of Anaerolinea thermophila UNI-1.</title>
        <authorList>
            <person name="Narita-Yamada S."/>
            <person name="Kishi E."/>
            <person name="Watanabe Y."/>
            <person name="Takasaki K."/>
            <person name="Ankai A."/>
            <person name="Oguchi A."/>
            <person name="Fukui S."/>
            <person name="Takahashi M."/>
            <person name="Yashiro I."/>
            <person name="Hosoyama A."/>
            <person name="Sekiguchi Y."/>
            <person name="Hanada S."/>
            <person name="Fujita N."/>
        </authorList>
    </citation>
    <scope>NUCLEOTIDE SEQUENCE [LARGE SCALE GENOMIC DNA]</scope>
    <source>
        <strain evidence="3">DSM 14523 / JCM 11388 / NBRC 100420 / UNI-1</strain>
    </source>
</reference>
<dbReference type="EC" id="3.1.4.46" evidence="2"/>
<dbReference type="KEGG" id="atm:ANT_13360"/>
<dbReference type="FunCoup" id="E8N4K4">
    <property type="interactions" value="187"/>
</dbReference>
<dbReference type="RefSeq" id="WP_013559755.1">
    <property type="nucleotide sequence ID" value="NC_014960.1"/>
</dbReference>
<gene>
    <name evidence="2" type="ordered locus">ANT_13360</name>
</gene>
<keyword evidence="2" id="KW-0378">Hydrolase</keyword>
<dbReference type="PROSITE" id="PS50007">
    <property type="entry name" value="PIPLC_X_DOMAIN"/>
    <property type="match status" value="1"/>
</dbReference>
<dbReference type="AlphaFoldDB" id="E8N4K4"/>
<dbReference type="PROSITE" id="PS51704">
    <property type="entry name" value="GP_PDE"/>
    <property type="match status" value="1"/>
</dbReference>
<evidence type="ECO:0000259" key="1">
    <source>
        <dbReference type="PROSITE" id="PS51704"/>
    </source>
</evidence>
<dbReference type="GO" id="GO:0006629">
    <property type="term" value="P:lipid metabolic process"/>
    <property type="evidence" value="ECO:0007669"/>
    <property type="project" value="InterPro"/>
</dbReference>